<proteinExistence type="predicted"/>
<feature type="domain" description="S-adenosylmethionine-dependent methyltransferase" evidence="4">
    <location>
        <begin position="76"/>
        <end position="233"/>
    </location>
</feature>
<dbReference type="GO" id="GO:0008168">
    <property type="term" value="F:methyltransferase activity"/>
    <property type="evidence" value="ECO:0007669"/>
    <property type="project" value="UniProtKB-KW"/>
</dbReference>
<dbReference type="Pfam" id="PF10672">
    <property type="entry name" value="Methyltrans_SAM"/>
    <property type="match status" value="1"/>
</dbReference>
<keyword evidence="2 5" id="KW-0808">Transferase</keyword>
<dbReference type="InterPro" id="IPR019614">
    <property type="entry name" value="SAM-dep_methyl-trfase"/>
</dbReference>
<evidence type="ECO:0000256" key="1">
    <source>
        <dbReference type="ARBA" id="ARBA00022603"/>
    </source>
</evidence>
<evidence type="ECO:0000313" key="6">
    <source>
        <dbReference type="Proteomes" id="UP001215503"/>
    </source>
</evidence>
<keyword evidence="3" id="KW-0949">S-adenosyl-L-methionine</keyword>
<evidence type="ECO:0000313" key="5">
    <source>
        <dbReference type="EMBL" id="MDF2097422.1"/>
    </source>
</evidence>
<evidence type="ECO:0000259" key="4">
    <source>
        <dbReference type="Pfam" id="PF10672"/>
    </source>
</evidence>
<dbReference type="Gene3D" id="2.60.40.1180">
    <property type="entry name" value="Golgi alpha-mannosidase II"/>
    <property type="match status" value="1"/>
</dbReference>
<name>A0ABT5YRF4_9PROT</name>
<dbReference type="PANTHER" id="PTHR43042">
    <property type="entry name" value="SAM-DEPENDENT METHYLTRANSFERASE"/>
    <property type="match status" value="1"/>
</dbReference>
<reference evidence="5 6" key="1">
    <citation type="submission" date="2023-03" db="EMBL/GenBank/DDBJ databases">
        <title>Fodinicurvata sp. CAU 1616 isolated from sea sendiment.</title>
        <authorList>
            <person name="Kim W."/>
        </authorList>
    </citation>
    <scope>NUCLEOTIDE SEQUENCE [LARGE SCALE GENOMIC DNA]</scope>
    <source>
        <strain evidence="5 6">CAU 1616</strain>
    </source>
</reference>
<dbReference type="GO" id="GO:0032259">
    <property type="term" value="P:methylation"/>
    <property type="evidence" value="ECO:0007669"/>
    <property type="project" value="UniProtKB-KW"/>
</dbReference>
<keyword evidence="1 5" id="KW-0489">Methyltransferase</keyword>
<dbReference type="Proteomes" id="UP001215503">
    <property type="component" value="Unassembled WGS sequence"/>
</dbReference>
<accession>A0ABT5YRF4</accession>
<dbReference type="PANTHER" id="PTHR43042:SF2">
    <property type="entry name" value="SAM-DEPENDENT METHYLTRANSFERASE"/>
    <property type="match status" value="1"/>
</dbReference>
<dbReference type="EC" id="2.1.1.-" evidence="5"/>
<keyword evidence="6" id="KW-1185">Reference proteome</keyword>
<dbReference type="EMBL" id="JARHUD010000014">
    <property type="protein sequence ID" value="MDF2097422.1"/>
    <property type="molecule type" value="Genomic_DNA"/>
</dbReference>
<dbReference type="Gene3D" id="3.40.50.150">
    <property type="entry name" value="Vaccinia Virus protein VP39"/>
    <property type="match status" value="1"/>
</dbReference>
<evidence type="ECO:0000256" key="2">
    <source>
        <dbReference type="ARBA" id="ARBA00022679"/>
    </source>
</evidence>
<dbReference type="InterPro" id="IPR013780">
    <property type="entry name" value="Glyco_hydro_b"/>
</dbReference>
<organism evidence="5 6">
    <name type="scientific">Aquibaculum arenosum</name>
    <dbReference type="NCBI Taxonomy" id="3032591"/>
    <lineage>
        <taxon>Bacteria</taxon>
        <taxon>Pseudomonadati</taxon>
        <taxon>Pseudomonadota</taxon>
        <taxon>Alphaproteobacteria</taxon>
        <taxon>Rhodospirillales</taxon>
        <taxon>Rhodovibrionaceae</taxon>
        <taxon>Aquibaculum</taxon>
    </lineage>
</organism>
<evidence type="ECO:0000256" key="3">
    <source>
        <dbReference type="ARBA" id="ARBA00022691"/>
    </source>
</evidence>
<dbReference type="RefSeq" id="WP_275824237.1">
    <property type="nucleotide sequence ID" value="NZ_JARHUD010000014.1"/>
</dbReference>
<sequence length="296" mass="33440">MTEDLRLSPRVLLADDWRDYELVDSGNGHKLERYGRFRFVRPEPQALWSPSLPEEAWSADGVFDADETDSGRWRFDKEVPESWTLGWGPLRFAARCTPFRHLGFFPEQAPHWSWCNEQLSGRETPPKVLNLFAYTGLASLAAASAGAAVTHVDASKKSIGYAVENQKLSGMEEAPIRWIVDDTMKFVRREVRRGRRYDGIILDPPKYGRGAKGEVWRLEDDLPELLELGRQLLSERPAFLLLTVYAVRLSYLAIQQALTEALAPLGGRVEAGEMALPETSGGRLLPTAIFARWRPD</sequence>
<comment type="caution">
    <text evidence="5">The sequence shown here is derived from an EMBL/GenBank/DDBJ whole genome shotgun (WGS) entry which is preliminary data.</text>
</comment>
<dbReference type="InterPro" id="IPR029063">
    <property type="entry name" value="SAM-dependent_MTases_sf"/>
</dbReference>
<protein>
    <submittedName>
        <fullName evidence="5">Class I SAM-dependent methyltransferase</fullName>
        <ecNumber evidence="5">2.1.1.-</ecNumber>
    </submittedName>
</protein>
<dbReference type="SUPFAM" id="SSF53335">
    <property type="entry name" value="S-adenosyl-L-methionine-dependent methyltransferases"/>
    <property type="match status" value="1"/>
</dbReference>
<gene>
    <name evidence="5" type="ORF">P2G67_15705</name>
</gene>